<evidence type="ECO:0000313" key="1">
    <source>
        <dbReference type="EMBL" id="TFK25154.1"/>
    </source>
</evidence>
<gene>
    <name evidence="1" type="ORF">FA15DRAFT_668857</name>
</gene>
<dbReference type="AlphaFoldDB" id="A0A5C3KXM3"/>
<keyword evidence="2" id="KW-1185">Reference proteome</keyword>
<name>A0A5C3KXM3_COPMA</name>
<dbReference type="Proteomes" id="UP000307440">
    <property type="component" value="Unassembled WGS sequence"/>
</dbReference>
<protein>
    <submittedName>
        <fullName evidence="1">Uncharacterized protein</fullName>
    </submittedName>
</protein>
<evidence type="ECO:0000313" key="2">
    <source>
        <dbReference type="Proteomes" id="UP000307440"/>
    </source>
</evidence>
<accession>A0A5C3KXM3</accession>
<reference evidence="1 2" key="1">
    <citation type="journal article" date="2019" name="Nat. Ecol. Evol.">
        <title>Megaphylogeny resolves global patterns of mushroom evolution.</title>
        <authorList>
            <person name="Varga T."/>
            <person name="Krizsan K."/>
            <person name="Foldi C."/>
            <person name="Dima B."/>
            <person name="Sanchez-Garcia M."/>
            <person name="Sanchez-Ramirez S."/>
            <person name="Szollosi G.J."/>
            <person name="Szarkandi J.G."/>
            <person name="Papp V."/>
            <person name="Albert L."/>
            <person name="Andreopoulos W."/>
            <person name="Angelini C."/>
            <person name="Antonin V."/>
            <person name="Barry K.W."/>
            <person name="Bougher N.L."/>
            <person name="Buchanan P."/>
            <person name="Buyck B."/>
            <person name="Bense V."/>
            <person name="Catcheside P."/>
            <person name="Chovatia M."/>
            <person name="Cooper J."/>
            <person name="Damon W."/>
            <person name="Desjardin D."/>
            <person name="Finy P."/>
            <person name="Geml J."/>
            <person name="Haridas S."/>
            <person name="Hughes K."/>
            <person name="Justo A."/>
            <person name="Karasinski D."/>
            <person name="Kautmanova I."/>
            <person name="Kiss B."/>
            <person name="Kocsube S."/>
            <person name="Kotiranta H."/>
            <person name="LaButti K.M."/>
            <person name="Lechner B.E."/>
            <person name="Liimatainen K."/>
            <person name="Lipzen A."/>
            <person name="Lukacs Z."/>
            <person name="Mihaltcheva S."/>
            <person name="Morgado L.N."/>
            <person name="Niskanen T."/>
            <person name="Noordeloos M.E."/>
            <person name="Ohm R.A."/>
            <person name="Ortiz-Santana B."/>
            <person name="Ovrebo C."/>
            <person name="Racz N."/>
            <person name="Riley R."/>
            <person name="Savchenko A."/>
            <person name="Shiryaev A."/>
            <person name="Soop K."/>
            <person name="Spirin V."/>
            <person name="Szebenyi C."/>
            <person name="Tomsovsky M."/>
            <person name="Tulloss R.E."/>
            <person name="Uehling J."/>
            <person name="Grigoriev I.V."/>
            <person name="Vagvolgyi C."/>
            <person name="Papp T."/>
            <person name="Martin F.M."/>
            <person name="Miettinen O."/>
            <person name="Hibbett D.S."/>
            <person name="Nagy L.G."/>
        </authorList>
    </citation>
    <scope>NUCLEOTIDE SEQUENCE [LARGE SCALE GENOMIC DNA]</scope>
    <source>
        <strain evidence="1 2">CBS 121175</strain>
    </source>
</reference>
<proteinExistence type="predicted"/>
<organism evidence="1 2">
    <name type="scientific">Coprinopsis marcescibilis</name>
    <name type="common">Agaric fungus</name>
    <name type="synonym">Psathyrella marcescibilis</name>
    <dbReference type="NCBI Taxonomy" id="230819"/>
    <lineage>
        <taxon>Eukaryota</taxon>
        <taxon>Fungi</taxon>
        <taxon>Dikarya</taxon>
        <taxon>Basidiomycota</taxon>
        <taxon>Agaricomycotina</taxon>
        <taxon>Agaricomycetes</taxon>
        <taxon>Agaricomycetidae</taxon>
        <taxon>Agaricales</taxon>
        <taxon>Agaricineae</taxon>
        <taxon>Psathyrellaceae</taxon>
        <taxon>Coprinopsis</taxon>
    </lineage>
</organism>
<sequence>MAVYTLDSPLHRSAGSLCTHANRSLPSPLCNVRVVTASRQLKFRRDSKDLPNAFVQKKNLRSNSAASNRHSMPVLGLELFGRREEININDGIPRESMAFLRRPTFRSLPNVRAQSSIKHDDIPNFKCVRKLKTLGVWTYVQNTATLEGVVVVLLWKGSPITYQRG</sequence>
<dbReference type="EMBL" id="ML210190">
    <property type="protein sequence ID" value="TFK25154.1"/>
    <property type="molecule type" value="Genomic_DNA"/>
</dbReference>